<reference evidence="1 2" key="1">
    <citation type="journal article" date="2021" name="ISME Commun">
        <title>Automated analysis of genomic sequences facilitates high-throughput and comprehensive description of bacteria.</title>
        <authorList>
            <person name="Hitch T.C.A."/>
        </authorList>
    </citation>
    <scope>NUCLEOTIDE SEQUENCE [LARGE SCALE GENOMIC DNA]</scope>
    <source>
        <strain evidence="1 2">Sanger_23</strain>
    </source>
</reference>
<evidence type="ECO:0008006" key="3">
    <source>
        <dbReference type="Google" id="ProtNLM"/>
    </source>
</evidence>
<accession>A0ABT2TSL9</accession>
<keyword evidence="2" id="KW-1185">Reference proteome</keyword>
<dbReference type="EMBL" id="JAOQJL010000011">
    <property type="protein sequence ID" value="MCU6765235.1"/>
    <property type="molecule type" value="Genomic_DNA"/>
</dbReference>
<name>A0ABT2TSL9_9FIRM</name>
<dbReference type="RefSeq" id="WP_262582731.1">
    <property type="nucleotide sequence ID" value="NZ_JAOQJL010000011.1"/>
</dbReference>
<proteinExistence type="predicted"/>
<gene>
    <name evidence="1" type="ORF">OCV61_07370</name>
</gene>
<organism evidence="1 2">
    <name type="scientific">Blautia ammoniilytica</name>
    <dbReference type="NCBI Taxonomy" id="2981782"/>
    <lineage>
        <taxon>Bacteria</taxon>
        <taxon>Bacillati</taxon>
        <taxon>Bacillota</taxon>
        <taxon>Clostridia</taxon>
        <taxon>Lachnospirales</taxon>
        <taxon>Lachnospiraceae</taxon>
        <taxon>Blautia</taxon>
    </lineage>
</organism>
<evidence type="ECO:0000313" key="1">
    <source>
        <dbReference type="EMBL" id="MCU6765235.1"/>
    </source>
</evidence>
<dbReference type="Proteomes" id="UP001652409">
    <property type="component" value="Unassembled WGS sequence"/>
</dbReference>
<comment type="caution">
    <text evidence="1">The sequence shown here is derived from an EMBL/GenBank/DDBJ whole genome shotgun (WGS) entry which is preliminary data.</text>
</comment>
<evidence type="ECO:0000313" key="2">
    <source>
        <dbReference type="Proteomes" id="UP001652409"/>
    </source>
</evidence>
<protein>
    <recommendedName>
        <fullName evidence="3">Cyclic lactone autoinducer peptide</fullName>
    </recommendedName>
</protein>
<sequence>MSKKVCITFSVILFIILAALMYCEATHPAGGPAMLKEMMK</sequence>